<dbReference type="EMBL" id="BGZK01000267">
    <property type="protein sequence ID" value="GBP32923.1"/>
    <property type="molecule type" value="Genomic_DNA"/>
</dbReference>
<gene>
    <name evidence="2" type="ORF">EVAR_20100_1</name>
</gene>
<keyword evidence="3" id="KW-1185">Reference proteome</keyword>
<sequence>MWRRVAMRKQLCDFLLTRFDGAVYCVSANKRITTIDIKHPTLFCDKIYFARHAVRSYSLRARPVPVPTSRPRTRRVEEGENGKSTTKVLK</sequence>
<reference evidence="2 3" key="1">
    <citation type="journal article" date="2019" name="Commun. Biol.">
        <title>The bagworm genome reveals a unique fibroin gene that provides high tensile strength.</title>
        <authorList>
            <person name="Kono N."/>
            <person name="Nakamura H."/>
            <person name="Ohtoshi R."/>
            <person name="Tomita M."/>
            <person name="Numata K."/>
            <person name="Arakawa K."/>
        </authorList>
    </citation>
    <scope>NUCLEOTIDE SEQUENCE [LARGE SCALE GENOMIC DNA]</scope>
</reference>
<dbReference type="Proteomes" id="UP000299102">
    <property type="component" value="Unassembled WGS sequence"/>
</dbReference>
<protein>
    <submittedName>
        <fullName evidence="2">Uncharacterized protein</fullName>
    </submittedName>
</protein>
<feature type="region of interest" description="Disordered" evidence="1">
    <location>
        <begin position="64"/>
        <end position="90"/>
    </location>
</feature>
<organism evidence="2 3">
    <name type="scientific">Eumeta variegata</name>
    <name type="common">Bagworm moth</name>
    <name type="synonym">Eumeta japonica</name>
    <dbReference type="NCBI Taxonomy" id="151549"/>
    <lineage>
        <taxon>Eukaryota</taxon>
        <taxon>Metazoa</taxon>
        <taxon>Ecdysozoa</taxon>
        <taxon>Arthropoda</taxon>
        <taxon>Hexapoda</taxon>
        <taxon>Insecta</taxon>
        <taxon>Pterygota</taxon>
        <taxon>Neoptera</taxon>
        <taxon>Endopterygota</taxon>
        <taxon>Lepidoptera</taxon>
        <taxon>Glossata</taxon>
        <taxon>Ditrysia</taxon>
        <taxon>Tineoidea</taxon>
        <taxon>Psychidae</taxon>
        <taxon>Oiketicinae</taxon>
        <taxon>Eumeta</taxon>
    </lineage>
</organism>
<evidence type="ECO:0000313" key="2">
    <source>
        <dbReference type="EMBL" id="GBP32923.1"/>
    </source>
</evidence>
<evidence type="ECO:0000256" key="1">
    <source>
        <dbReference type="SAM" id="MobiDB-lite"/>
    </source>
</evidence>
<proteinExistence type="predicted"/>
<dbReference type="AlphaFoldDB" id="A0A4C1V297"/>
<accession>A0A4C1V297</accession>
<evidence type="ECO:0000313" key="3">
    <source>
        <dbReference type="Proteomes" id="UP000299102"/>
    </source>
</evidence>
<comment type="caution">
    <text evidence="2">The sequence shown here is derived from an EMBL/GenBank/DDBJ whole genome shotgun (WGS) entry which is preliminary data.</text>
</comment>
<name>A0A4C1V297_EUMVA</name>